<evidence type="ECO:0000256" key="5">
    <source>
        <dbReference type="ARBA" id="ARBA00022490"/>
    </source>
</evidence>
<comment type="cofactor">
    <cofactor evidence="1">
        <name>FAD</name>
        <dbReference type="ChEBI" id="CHEBI:57692"/>
    </cofactor>
</comment>
<evidence type="ECO:0000313" key="14">
    <source>
        <dbReference type="EMBL" id="TCC61396.1"/>
    </source>
</evidence>
<evidence type="ECO:0000256" key="11">
    <source>
        <dbReference type="SAM" id="MobiDB-lite"/>
    </source>
</evidence>
<feature type="region of interest" description="Disordered" evidence="11">
    <location>
        <begin position="525"/>
        <end position="553"/>
    </location>
</feature>
<evidence type="ECO:0000256" key="8">
    <source>
        <dbReference type="ARBA" id="ARBA00022827"/>
    </source>
</evidence>
<evidence type="ECO:0000256" key="7">
    <source>
        <dbReference type="ARBA" id="ARBA00022798"/>
    </source>
</evidence>
<dbReference type="Gene3D" id="3.50.50.60">
    <property type="entry name" value="FAD/NAD(P)-binding domain"/>
    <property type="match status" value="1"/>
</dbReference>
<dbReference type="Pfam" id="PF01266">
    <property type="entry name" value="DAO"/>
    <property type="match status" value="1"/>
</dbReference>
<keyword evidence="9" id="KW-0560">Oxidoreductase</keyword>
<dbReference type="InterPro" id="IPR031656">
    <property type="entry name" value="DAO_C"/>
</dbReference>
<keyword evidence="7" id="KW-0319">Glycerol metabolism</keyword>
<dbReference type="Gene3D" id="3.30.9.10">
    <property type="entry name" value="D-Amino Acid Oxidase, subunit A, domain 2"/>
    <property type="match status" value="1"/>
</dbReference>
<evidence type="ECO:0000313" key="15">
    <source>
        <dbReference type="Proteomes" id="UP000291144"/>
    </source>
</evidence>
<proteinExistence type="inferred from homology"/>
<evidence type="ECO:0000256" key="1">
    <source>
        <dbReference type="ARBA" id="ARBA00001974"/>
    </source>
</evidence>
<dbReference type="GO" id="GO:0046168">
    <property type="term" value="P:glycerol-3-phosphate catabolic process"/>
    <property type="evidence" value="ECO:0007669"/>
    <property type="project" value="TreeGrafter"/>
</dbReference>
<dbReference type="GO" id="GO:0004368">
    <property type="term" value="F:glycerol-3-phosphate dehydrogenase (quinone) activity"/>
    <property type="evidence" value="ECO:0007669"/>
    <property type="project" value="UniProtKB-EC"/>
</dbReference>
<dbReference type="AlphaFoldDB" id="A0A4R0KQU0"/>
<dbReference type="GO" id="GO:0006071">
    <property type="term" value="P:glycerol metabolic process"/>
    <property type="evidence" value="ECO:0007669"/>
    <property type="project" value="UniProtKB-KW"/>
</dbReference>
<dbReference type="GO" id="GO:0005737">
    <property type="term" value="C:cytoplasm"/>
    <property type="evidence" value="ECO:0007669"/>
    <property type="project" value="UniProtKB-SubCell"/>
</dbReference>
<dbReference type="EMBL" id="SJKB01000005">
    <property type="protein sequence ID" value="TCC61396.1"/>
    <property type="molecule type" value="Genomic_DNA"/>
</dbReference>
<dbReference type="FunFam" id="1.10.8.870:FF:000003">
    <property type="entry name" value="Glycerol-3-phosphate dehydrogenase"/>
    <property type="match status" value="1"/>
</dbReference>
<evidence type="ECO:0000259" key="13">
    <source>
        <dbReference type="Pfam" id="PF16901"/>
    </source>
</evidence>
<dbReference type="InterPro" id="IPR038299">
    <property type="entry name" value="DAO_C_sf"/>
</dbReference>
<comment type="caution">
    <text evidence="14">The sequence shown here is derived from an EMBL/GenBank/DDBJ whole genome shotgun (WGS) entry which is preliminary data.</text>
</comment>
<evidence type="ECO:0000256" key="3">
    <source>
        <dbReference type="ARBA" id="ARBA00007330"/>
    </source>
</evidence>
<evidence type="ECO:0000256" key="6">
    <source>
        <dbReference type="ARBA" id="ARBA00022630"/>
    </source>
</evidence>
<dbReference type="Gene3D" id="1.10.8.870">
    <property type="entry name" value="Alpha-glycerophosphate oxidase, cap domain"/>
    <property type="match status" value="1"/>
</dbReference>
<name>A0A4R0KQU0_9ACTN</name>
<evidence type="ECO:0000256" key="9">
    <source>
        <dbReference type="ARBA" id="ARBA00023002"/>
    </source>
</evidence>
<keyword evidence="8" id="KW-0274">FAD</keyword>
<comment type="subcellular location">
    <subcellularLocation>
        <location evidence="2">Cytoplasm</location>
    </subcellularLocation>
</comment>
<comment type="catalytic activity">
    <reaction evidence="10">
        <text>a quinone + sn-glycerol 3-phosphate = dihydroxyacetone phosphate + a quinol</text>
        <dbReference type="Rhea" id="RHEA:18977"/>
        <dbReference type="ChEBI" id="CHEBI:24646"/>
        <dbReference type="ChEBI" id="CHEBI:57597"/>
        <dbReference type="ChEBI" id="CHEBI:57642"/>
        <dbReference type="ChEBI" id="CHEBI:132124"/>
        <dbReference type="EC" id="1.1.5.3"/>
    </reaction>
</comment>
<evidence type="ECO:0000256" key="2">
    <source>
        <dbReference type="ARBA" id="ARBA00004496"/>
    </source>
</evidence>
<keyword evidence="15" id="KW-1185">Reference proteome</keyword>
<dbReference type="Pfam" id="PF16901">
    <property type="entry name" value="DAO_C"/>
    <property type="match status" value="1"/>
</dbReference>
<dbReference type="InterPro" id="IPR036188">
    <property type="entry name" value="FAD/NAD-bd_sf"/>
</dbReference>
<evidence type="ECO:0000256" key="4">
    <source>
        <dbReference type="ARBA" id="ARBA00013029"/>
    </source>
</evidence>
<feature type="domain" description="FAD dependent oxidoreductase" evidence="12">
    <location>
        <begin position="8"/>
        <end position="366"/>
    </location>
</feature>
<dbReference type="PANTHER" id="PTHR11985">
    <property type="entry name" value="GLYCEROL-3-PHOSPHATE DEHYDROGENASE"/>
    <property type="match status" value="1"/>
</dbReference>
<sequence length="553" mass="60489">MADGRELDVLVIGAGVVGSGSALDAATRGLTTGLLEARDFASGTSSRSSKLVHGGLRYLEMLDFRLVHEALQERGLLLQRLAPHLVKPVPFLYPLQHRWWERFYAGAGVALYDGMAVSSGLGAGLPIHRHLTRRGAMRLVPSLKKSALVGALQYYDAQVDDARHTMELARTAASYGAHVANRVKVTGFLRQGERVTGVQAKDLENGREFEVRAKQVVNATGVWTDDTQAMVGERGQYHVRASKGIHLVVPKDRIQSSTGMILRTEKSVLFIIPWGRHWLIGTTDTDWNLDKAHPAATSKDIEYLLDHVNAVLTTPLTREDVEGVYAGLRPLLAGESESTSKLSREHVVAHAAPGLVVVAGGKYTTYRVMAKDAIDAVANALDGRVPKCTTKNIPLVGADGYHALWNQRHLIAQRSGLHVARIEHLLNRYGALVDEVLQLVEEDPSLGEQLPGTQDYLKAEIVYGAKAEGARHLDDILARRTRISIEAWDRGVGAAEAAARLVAPILGWDEATIEREVSFYIRRVQSERGSQDQPDDESADKVRLEAPDIVSPA</sequence>
<dbReference type="InterPro" id="IPR006076">
    <property type="entry name" value="FAD-dep_OxRdtase"/>
</dbReference>
<evidence type="ECO:0000256" key="10">
    <source>
        <dbReference type="ARBA" id="ARBA00049055"/>
    </source>
</evidence>
<gene>
    <name evidence="14" type="ORF">E0H73_17085</name>
</gene>
<dbReference type="PRINTS" id="PR01001">
    <property type="entry name" value="FADG3PDH"/>
</dbReference>
<dbReference type="PROSITE" id="PS00978">
    <property type="entry name" value="FAD_G3PDH_2"/>
    <property type="match status" value="1"/>
</dbReference>
<dbReference type="SUPFAM" id="SSF51905">
    <property type="entry name" value="FAD/NAD(P)-binding domain"/>
    <property type="match status" value="1"/>
</dbReference>
<accession>A0A4R0KQU0</accession>
<organism evidence="14 15">
    <name type="scientific">Kribbella pittospori</name>
    <dbReference type="NCBI Taxonomy" id="722689"/>
    <lineage>
        <taxon>Bacteria</taxon>
        <taxon>Bacillati</taxon>
        <taxon>Actinomycetota</taxon>
        <taxon>Actinomycetes</taxon>
        <taxon>Propionibacteriales</taxon>
        <taxon>Kribbellaceae</taxon>
        <taxon>Kribbella</taxon>
    </lineage>
</organism>
<dbReference type="Proteomes" id="UP000291144">
    <property type="component" value="Unassembled WGS sequence"/>
</dbReference>
<comment type="similarity">
    <text evidence="3">Belongs to the FAD-dependent glycerol-3-phosphate dehydrogenase family.</text>
</comment>
<keyword evidence="6" id="KW-0285">Flavoprotein</keyword>
<dbReference type="PANTHER" id="PTHR11985:SF31">
    <property type="entry name" value="GLYCEROL-3-PHOSPHATE DEHYDROGENASE 2"/>
    <property type="match status" value="1"/>
</dbReference>
<evidence type="ECO:0000259" key="12">
    <source>
        <dbReference type="Pfam" id="PF01266"/>
    </source>
</evidence>
<keyword evidence="5" id="KW-0963">Cytoplasm</keyword>
<protein>
    <recommendedName>
        <fullName evidence="4">glycerol-3-phosphate dehydrogenase</fullName>
        <ecNumber evidence="4">1.1.5.3</ecNumber>
    </recommendedName>
</protein>
<dbReference type="InterPro" id="IPR000447">
    <property type="entry name" value="G3P_DH_FAD-dep"/>
</dbReference>
<reference evidence="14 15" key="1">
    <citation type="submission" date="2019-02" db="EMBL/GenBank/DDBJ databases">
        <title>Kribbella capetownensis sp. nov. and Kribbella speibonae sp. nov., isolated from soil.</title>
        <authorList>
            <person name="Curtis S.M."/>
            <person name="Norton I."/>
            <person name="Everest G.J."/>
            <person name="Meyers P.R."/>
        </authorList>
    </citation>
    <scope>NUCLEOTIDE SEQUENCE [LARGE SCALE GENOMIC DNA]</scope>
    <source>
        <strain evidence="14 15">NRRL B-24813</strain>
    </source>
</reference>
<dbReference type="EC" id="1.1.5.3" evidence="4"/>
<feature type="domain" description="Alpha-glycerophosphate oxidase C-terminal" evidence="13">
    <location>
        <begin position="388"/>
        <end position="512"/>
    </location>
</feature>
<dbReference type="OrthoDB" id="9766796at2"/>